<evidence type="ECO:0000313" key="2">
    <source>
        <dbReference type="Proteomes" id="UP001196413"/>
    </source>
</evidence>
<sequence length="58" mass="6956">MLDKSTPEVINLLRYLIWRYGETRQSENMSKREGYGYNTDVIENSETCLIRQQLTERL</sequence>
<comment type="caution">
    <text evidence="1">The sequence shown here is derived from an EMBL/GenBank/DDBJ whole genome shotgun (WGS) entry which is preliminary data.</text>
</comment>
<accession>A0AAD5MEI5</accession>
<gene>
    <name evidence="1" type="ORF">KIN20_011748</name>
</gene>
<keyword evidence="2" id="KW-1185">Reference proteome</keyword>
<proteinExistence type="predicted"/>
<protein>
    <submittedName>
        <fullName evidence="1">Uncharacterized protein</fullName>
    </submittedName>
</protein>
<dbReference type="AlphaFoldDB" id="A0AAD5MEI5"/>
<name>A0AAD5MEI5_PARTN</name>
<evidence type="ECO:0000313" key="1">
    <source>
        <dbReference type="EMBL" id="KAJ1354738.1"/>
    </source>
</evidence>
<reference evidence="1" key="1">
    <citation type="submission" date="2021-06" db="EMBL/GenBank/DDBJ databases">
        <title>Parelaphostrongylus tenuis whole genome reference sequence.</title>
        <authorList>
            <person name="Garwood T.J."/>
            <person name="Larsen P.A."/>
            <person name="Fountain-Jones N.M."/>
            <person name="Garbe J.R."/>
            <person name="Macchietto M.G."/>
            <person name="Kania S.A."/>
            <person name="Gerhold R.W."/>
            <person name="Richards J.E."/>
            <person name="Wolf T.M."/>
        </authorList>
    </citation>
    <scope>NUCLEOTIDE SEQUENCE</scope>
    <source>
        <strain evidence="1">MNPRO001-30</strain>
        <tissue evidence="1">Meninges</tissue>
    </source>
</reference>
<dbReference type="Proteomes" id="UP001196413">
    <property type="component" value="Unassembled WGS sequence"/>
</dbReference>
<organism evidence="1 2">
    <name type="scientific">Parelaphostrongylus tenuis</name>
    <name type="common">Meningeal worm</name>
    <dbReference type="NCBI Taxonomy" id="148309"/>
    <lineage>
        <taxon>Eukaryota</taxon>
        <taxon>Metazoa</taxon>
        <taxon>Ecdysozoa</taxon>
        <taxon>Nematoda</taxon>
        <taxon>Chromadorea</taxon>
        <taxon>Rhabditida</taxon>
        <taxon>Rhabditina</taxon>
        <taxon>Rhabditomorpha</taxon>
        <taxon>Strongyloidea</taxon>
        <taxon>Metastrongylidae</taxon>
        <taxon>Parelaphostrongylus</taxon>
    </lineage>
</organism>
<dbReference type="EMBL" id="JAHQIW010002184">
    <property type="protein sequence ID" value="KAJ1354738.1"/>
    <property type="molecule type" value="Genomic_DNA"/>
</dbReference>